<dbReference type="InterPro" id="IPR046053">
    <property type="entry name" value="DUF6011"/>
</dbReference>
<protein>
    <submittedName>
        <fullName evidence="2">Uncharacterized protein</fullName>
    </submittedName>
</protein>
<organism evidence="2">
    <name type="scientific">uncultured Caudovirales phage</name>
    <dbReference type="NCBI Taxonomy" id="2100421"/>
    <lineage>
        <taxon>Viruses</taxon>
        <taxon>Duplodnaviria</taxon>
        <taxon>Heunggongvirae</taxon>
        <taxon>Uroviricota</taxon>
        <taxon>Caudoviricetes</taxon>
        <taxon>Peduoviridae</taxon>
        <taxon>Maltschvirus</taxon>
        <taxon>Maltschvirus maltsch</taxon>
    </lineage>
</organism>
<feature type="compositionally biased region" description="Polar residues" evidence="1">
    <location>
        <begin position="278"/>
        <end position="291"/>
    </location>
</feature>
<proteinExistence type="predicted"/>
<feature type="region of interest" description="Disordered" evidence="1">
    <location>
        <begin position="275"/>
        <end position="324"/>
    </location>
</feature>
<feature type="compositionally biased region" description="Basic residues" evidence="1">
    <location>
        <begin position="311"/>
        <end position="324"/>
    </location>
</feature>
<reference evidence="2" key="1">
    <citation type="submission" date="2020-05" db="EMBL/GenBank/DDBJ databases">
        <authorList>
            <person name="Chiriac C."/>
            <person name="Salcher M."/>
            <person name="Ghai R."/>
            <person name="Kavagutti S V."/>
        </authorList>
    </citation>
    <scope>NUCLEOTIDE SEQUENCE</scope>
</reference>
<dbReference type="Pfam" id="PF19474">
    <property type="entry name" value="DUF6011"/>
    <property type="match status" value="1"/>
</dbReference>
<accession>A0A6J7WQK5</accession>
<evidence type="ECO:0000256" key="1">
    <source>
        <dbReference type="SAM" id="MobiDB-lite"/>
    </source>
</evidence>
<evidence type="ECO:0000313" key="2">
    <source>
        <dbReference type="EMBL" id="CAB5220331.1"/>
    </source>
</evidence>
<sequence>MSEAQTVSALSISNSFPMFFQRKIEDHEITDAHRRQCVEWFCDAHKANNNDLIANHFLMSVYRKWQIAGQISDKQVAGSLNTITARIRKEYKSTPVANGGGMGSPTPNSLTCPDLTNIPNGTYRHPSGITLTIKKARNRPIRWVFYGNKVYAVQQDDGTCRYSLKAGSDLQVVHDALVDIVANPTAALMNYGSATGRCGLCNRELTDALSVWYGVGPICLKQYVGKTYSSSLLTTKQNQAAVASYRSMYVASQTSKVVTTPPSAPSVHVYVQEGEGEGNTNHWSDQSSPVDQPQVVRESNRDAKGNLIITPRRRPRMTVRRATK</sequence>
<name>A0A6J7WQK5_9CAUD</name>
<gene>
    <name evidence="2" type="ORF">UFOVP238_27</name>
</gene>
<dbReference type="EMBL" id="LR798283">
    <property type="protein sequence ID" value="CAB5220331.1"/>
    <property type="molecule type" value="Genomic_DNA"/>
</dbReference>